<dbReference type="AlphaFoldDB" id="F6FGZ3"/>
<dbReference type="EMBL" id="CP002808">
    <property type="protein sequence ID" value="AEG73702.1"/>
    <property type="molecule type" value="Genomic_DNA"/>
</dbReference>
<reference key="2">
    <citation type="submission" date="2011-05" db="EMBL/GenBank/DDBJ databases">
        <title>The Genome of Mycoplasma haemofelis Strain Ohio2, a pathogenic hemoplasma of the cat.</title>
        <authorList>
            <person name="Santos A.P."/>
            <person name="Guimaraes A.M.S."/>
            <person name="SanMiguel P.J."/>
            <person name="Martin S.W."/>
            <person name="Messick J.B."/>
        </authorList>
    </citation>
    <scope>NUCLEOTIDE SEQUENCE</scope>
    <source>
        <strain>Ohio2</strain>
    </source>
</reference>
<name>F6FGZ3_MYCHI</name>
<gene>
    <name evidence="1" type="ordered locus">MHF_1468</name>
</gene>
<dbReference type="BioCyc" id="MHAE859194:G1GR7-1463-MONOMER"/>
<protein>
    <submittedName>
        <fullName evidence="1">Uncharacterized protein</fullName>
    </submittedName>
</protein>
<evidence type="ECO:0000313" key="2">
    <source>
        <dbReference type="Proteomes" id="UP000007952"/>
    </source>
</evidence>
<sequence length="208" mass="23204">MNSLSKAAMMLGAAGTGGMGAYYGIKTFKDSQIPKIKDRINNRLLSTRGDANKSQWEDRLTSLRKEAVKAETLTTELREIKTASSGKTWEDLRNWCAKRVGEKYSDKDSEYMEVISYCTFRNKDKIGGTLIKEDSVSTKWQKANEALKGKNDGLSEALAKVKEKLSASSGADNTALKVWCEATYEIPWTNNDNPDFKDAKQYCLESGN</sequence>
<dbReference type="STRING" id="859194.MHF_1468"/>
<organism evidence="1 2">
    <name type="scientific">Mycoplasma haemofelis (strain Ohio2)</name>
    <dbReference type="NCBI Taxonomy" id="859194"/>
    <lineage>
        <taxon>Bacteria</taxon>
        <taxon>Bacillati</taxon>
        <taxon>Mycoplasmatota</taxon>
        <taxon>Mollicutes</taxon>
        <taxon>Mycoplasmataceae</taxon>
        <taxon>Mycoplasma</taxon>
    </lineage>
</organism>
<accession>F6FGZ3</accession>
<evidence type="ECO:0000313" key="1">
    <source>
        <dbReference type="EMBL" id="AEG73702.1"/>
    </source>
</evidence>
<dbReference type="KEGG" id="mhf:MHF_1468"/>
<reference evidence="1 2" key="1">
    <citation type="journal article" date="2011" name="J. Bacteriol.">
        <title>Complete genome sequences of two hemotropic Mycoplasmas, Mycoplasma haemofelis strain Ohio2 and Mycoplasma suis strain Illinois.</title>
        <authorList>
            <person name="Messick J.B."/>
            <person name="Santos A.P."/>
            <person name="Guimaraes A.M."/>
        </authorList>
    </citation>
    <scope>NUCLEOTIDE SEQUENCE [LARGE SCALE GENOMIC DNA]</scope>
    <source>
        <strain evidence="1 2">Ohio2</strain>
    </source>
</reference>
<proteinExistence type="predicted"/>
<dbReference type="HOGENOM" id="CLU_087258_1_0_14"/>
<dbReference type="Proteomes" id="UP000007952">
    <property type="component" value="Chromosome"/>
</dbReference>